<dbReference type="Proteomes" id="UP000556084">
    <property type="component" value="Unassembled WGS sequence"/>
</dbReference>
<dbReference type="AlphaFoldDB" id="A0A7W7LSA6"/>
<evidence type="ECO:0000313" key="2">
    <source>
        <dbReference type="Proteomes" id="UP000556084"/>
    </source>
</evidence>
<gene>
    <name evidence="1" type="ORF">FHS39_004533</name>
</gene>
<accession>A0A7W7LSA6</accession>
<protein>
    <submittedName>
        <fullName evidence="1">Uncharacterized protein</fullName>
    </submittedName>
</protein>
<dbReference type="RefSeq" id="WP_281396898.1">
    <property type="nucleotide sequence ID" value="NZ_JACHJH010000007.1"/>
</dbReference>
<proteinExistence type="predicted"/>
<organism evidence="1 2">
    <name type="scientific">Streptomyces olivoverticillatus</name>
    <dbReference type="NCBI Taxonomy" id="66427"/>
    <lineage>
        <taxon>Bacteria</taxon>
        <taxon>Bacillati</taxon>
        <taxon>Actinomycetota</taxon>
        <taxon>Actinomycetes</taxon>
        <taxon>Kitasatosporales</taxon>
        <taxon>Streptomycetaceae</taxon>
        <taxon>Streptomyces</taxon>
    </lineage>
</organism>
<reference evidence="1 2" key="1">
    <citation type="submission" date="2020-08" db="EMBL/GenBank/DDBJ databases">
        <title>Genomic Encyclopedia of Type Strains, Phase III (KMG-III): the genomes of soil and plant-associated and newly described type strains.</title>
        <authorList>
            <person name="Whitman W."/>
        </authorList>
    </citation>
    <scope>NUCLEOTIDE SEQUENCE [LARGE SCALE GENOMIC DNA]</scope>
    <source>
        <strain evidence="1 2">CECT 3266</strain>
    </source>
</reference>
<keyword evidence="2" id="KW-1185">Reference proteome</keyword>
<comment type="caution">
    <text evidence="1">The sequence shown here is derived from an EMBL/GenBank/DDBJ whole genome shotgun (WGS) entry which is preliminary data.</text>
</comment>
<name>A0A7W7LSA6_9ACTN</name>
<dbReference type="EMBL" id="JACHJH010000007">
    <property type="protein sequence ID" value="MBB4895455.1"/>
    <property type="molecule type" value="Genomic_DNA"/>
</dbReference>
<evidence type="ECO:0000313" key="1">
    <source>
        <dbReference type="EMBL" id="MBB4895455.1"/>
    </source>
</evidence>
<sequence>METLITLFGGALFNLITGQAGEVDGAMCTALARTMVAGIAS</sequence>